<evidence type="ECO:0000259" key="3">
    <source>
        <dbReference type="PROSITE" id="PS50222"/>
    </source>
</evidence>
<evidence type="ECO:0000256" key="1">
    <source>
        <dbReference type="ARBA" id="ARBA00022837"/>
    </source>
</evidence>
<dbReference type="EMBL" id="ASPP01024873">
    <property type="protein sequence ID" value="ETO08593.1"/>
    <property type="molecule type" value="Genomic_DNA"/>
</dbReference>
<dbReference type="InterPro" id="IPR002048">
    <property type="entry name" value="EF_hand_dom"/>
</dbReference>
<dbReference type="PROSITE" id="PS00018">
    <property type="entry name" value="EF_HAND_1"/>
    <property type="match status" value="1"/>
</dbReference>
<sequence>MKCRIRWRKKNVGVESLFSLNKKLEKLKKKDKIFLKNAGSNQPMKSQFLIINVAMNSIKTNKMFFFFAFLGGLAKGIKTKDNETSKKLITLPNPPIKNFFFNKKKKKKKSRCLLTPPKISYLLIRSFKKDKSSSSNFSYNNISFSAIYFVDNCQKLVKKYKSKRRMLKKISWRISLKRGECFLKKFVYLCFNEFQEKALKLYNDGKEAEFKKEMLSLILANQEYFRVLDLHGDSGQQELTKDEFMRHFSYCLKPEISEALFKVMSEGKETASVVNLQVQFQGRRRATTKQREVVKDAEWLMHKLKNLDLKDIDDNEDLKIERHELRAYFKDELDEALVDQIFDAIDRDKSGSITPMEYFQWKGKAKLGTIKTIIRQAEAVRSGNPNTVIEEEEEEERETNTEKNKQKANGNNNFYLNLFIYFFI</sequence>
<keyword evidence="1" id="KW-0106">Calcium</keyword>
<comment type="caution">
    <text evidence="4">The sequence shown here is derived from an EMBL/GenBank/DDBJ whole genome shotgun (WGS) entry which is preliminary data.</text>
</comment>
<dbReference type="InterPro" id="IPR018247">
    <property type="entry name" value="EF_Hand_1_Ca_BS"/>
</dbReference>
<gene>
    <name evidence="4" type="ORF">RFI_28795</name>
</gene>
<dbReference type="AlphaFoldDB" id="X6M3P2"/>
<reference evidence="4 5" key="1">
    <citation type="journal article" date="2013" name="Curr. Biol.">
        <title>The Genome of the Foraminiferan Reticulomyxa filosa.</title>
        <authorList>
            <person name="Glockner G."/>
            <person name="Hulsmann N."/>
            <person name="Schleicher M."/>
            <person name="Noegel A.A."/>
            <person name="Eichinger L."/>
            <person name="Gallinger C."/>
            <person name="Pawlowski J."/>
            <person name="Sierra R."/>
            <person name="Euteneuer U."/>
            <person name="Pillet L."/>
            <person name="Moustafa A."/>
            <person name="Platzer M."/>
            <person name="Groth M."/>
            <person name="Szafranski K."/>
            <person name="Schliwa M."/>
        </authorList>
    </citation>
    <scope>NUCLEOTIDE SEQUENCE [LARGE SCALE GENOMIC DNA]</scope>
</reference>
<keyword evidence="5" id="KW-1185">Reference proteome</keyword>
<evidence type="ECO:0000313" key="5">
    <source>
        <dbReference type="Proteomes" id="UP000023152"/>
    </source>
</evidence>
<dbReference type="Gene3D" id="1.10.238.10">
    <property type="entry name" value="EF-hand"/>
    <property type="match status" value="1"/>
</dbReference>
<name>X6M3P2_RETFI</name>
<proteinExistence type="predicted"/>
<feature type="region of interest" description="Disordered" evidence="2">
    <location>
        <begin position="382"/>
        <end position="407"/>
    </location>
</feature>
<dbReference type="SUPFAM" id="SSF47473">
    <property type="entry name" value="EF-hand"/>
    <property type="match status" value="1"/>
</dbReference>
<evidence type="ECO:0000313" key="4">
    <source>
        <dbReference type="EMBL" id="ETO08593.1"/>
    </source>
</evidence>
<accession>X6M3P2</accession>
<dbReference type="GO" id="GO:0005509">
    <property type="term" value="F:calcium ion binding"/>
    <property type="evidence" value="ECO:0007669"/>
    <property type="project" value="InterPro"/>
</dbReference>
<dbReference type="Proteomes" id="UP000023152">
    <property type="component" value="Unassembled WGS sequence"/>
</dbReference>
<dbReference type="PROSITE" id="PS50222">
    <property type="entry name" value="EF_HAND_2"/>
    <property type="match status" value="1"/>
</dbReference>
<feature type="domain" description="EF-hand" evidence="3">
    <location>
        <begin position="333"/>
        <end position="368"/>
    </location>
</feature>
<organism evidence="4 5">
    <name type="scientific">Reticulomyxa filosa</name>
    <dbReference type="NCBI Taxonomy" id="46433"/>
    <lineage>
        <taxon>Eukaryota</taxon>
        <taxon>Sar</taxon>
        <taxon>Rhizaria</taxon>
        <taxon>Retaria</taxon>
        <taxon>Foraminifera</taxon>
        <taxon>Monothalamids</taxon>
        <taxon>Reticulomyxidae</taxon>
        <taxon>Reticulomyxa</taxon>
    </lineage>
</organism>
<dbReference type="InterPro" id="IPR011992">
    <property type="entry name" value="EF-hand-dom_pair"/>
</dbReference>
<evidence type="ECO:0000256" key="2">
    <source>
        <dbReference type="SAM" id="MobiDB-lite"/>
    </source>
</evidence>
<protein>
    <recommendedName>
        <fullName evidence="3">EF-hand domain-containing protein</fullName>
    </recommendedName>
</protein>